<reference evidence="2 3" key="1">
    <citation type="submission" date="2017-04" db="EMBL/GenBank/DDBJ databases">
        <title>Staphylococcus agnetis, a potential pathogen in the broiler production.</title>
        <authorList>
            <person name="Poulsen L."/>
        </authorList>
    </citation>
    <scope>NUCLEOTIDE SEQUENCE [LARGE SCALE GENOMIC DNA]</scope>
    <source>
        <strain evidence="2 3">723_310714_2_2_spleen</strain>
    </source>
</reference>
<dbReference type="Proteomes" id="UP000195208">
    <property type="component" value="Unassembled WGS sequence"/>
</dbReference>
<keyword evidence="1" id="KW-0812">Transmembrane</keyword>
<comment type="caution">
    <text evidence="2">The sequence shown here is derived from an EMBL/GenBank/DDBJ whole genome shotgun (WGS) entry which is preliminary data.</text>
</comment>
<evidence type="ECO:0000313" key="2">
    <source>
        <dbReference type="EMBL" id="OTW30602.1"/>
    </source>
</evidence>
<keyword evidence="1" id="KW-1133">Transmembrane helix</keyword>
<feature type="transmembrane region" description="Helical" evidence="1">
    <location>
        <begin position="32"/>
        <end position="55"/>
    </location>
</feature>
<evidence type="ECO:0000313" key="3">
    <source>
        <dbReference type="Proteomes" id="UP000195208"/>
    </source>
</evidence>
<keyword evidence="3" id="KW-1185">Reference proteome</keyword>
<accession>A0ABX3Z113</accession>
<sequence>MYFHYLPLVGLLISIFLFLLYFVIFKVTAHPLVVTAYCLLPLVVFSLMSLLYKWLIHRFNK</sequence>
<proteinExistence type="predicted"/>
<gene>
    <name evidence="2" type="ORF">B9M88_09915</name>
</gene>
<evidence type="ECO:0000256" key="1">
    <source>
        <dbReference type="SAM" id="Phobius"/>
    </source>
</evidence>
<name>A0ABX3Z113_9STAP</name>
<keyword evidence="1" id="KW-0472">Membrane</keyword>
<organism evidence="2 3">
    <name type="scientific">Staphylococcus agnetis</name>
    <dbReference type="NCBI Taxonomy" id="985762"/>
    <lineage>
        <taxon>Bacteria</taxon>
        <taxon>Bacillati</taxon>
        <taxon>Bacillota</taxon>
        <taxon>Bacilli</taxon>
        <taxon>Bacillales</taxon>
        <taxon>Staphylococcaceae</taxon>
        <taxon>Staphylococcus</taxon>
    </lineage>
</organism>
<protein>
    <submittedName>
        <fullName evidence="2">Uncharacterized protein</fullName>
    </submittedName>
</protein>
<dbReference type="EMBL" id="NEFX01000018">
    <property type="protein sequence ID" value="OTW30602.1"/>
    <property type="molecule type" value="Genomic_DNA"/>
</dbReference>
<feature type="transmembrane region" description="Helical" evidence="1">
    <location>
        <begin position="6"/>
        <end position="25"/>
    </location>
</feature>